<keyword evidence="2" id="KW-1185">Reference proteome</keyword>
<dbReference type="Proteomes" id="UP001595648">
    <property type="component" value="Unassembled WGS sequence"/>
</dbReference>
<sequence length="242" mass="26002">MIAPAGSVDGIAAALLANGLVLRGGFNFAPGEAPPTGSSDAPARAVLLVGQAGAAPWPHFLRWRVKQSQNIANPLDSWSREVISAVAETFGARAVSPSDRPYLPFQQWAMRAEGLKPSPLGILMHPQYGLWHAYRGALLFDDELPIQAAEPGPHLCDTCVEKPCLKSCPVDAYSPQGFAYQSCLAHVRGVNGEPCRSGGCLDRNACPCGTAYRYPLEVQAFHMASFARDGRLIEMQLSKLDD</sequence>
<dbReference type="RefSeq" id="WP_378980424.1">
    <property type="nucleotide sequence ID" value="NZ_JBHRVD010000001.1"/>
</dbReference>
<dbReference type="EMBL" id="JBHRVD010000001">
    <property type="protein sequence ID" value="MFC3323842.1"/>
    <property type="molecule type" value="Genomic_DNA"/>
</dbReference>
<proteinExistence type="predicted"/>
<accession>A0ABV7MQT9</accession>
<evidence type="ECO:0000313" key="2">
    <source>
        <dbReference type="Proteomes" id="UP001595648"/>
    </source>
</evidence>
<reference evidence="2" key="1">
    <citation type="journal article" date="2019" name="Int. J. Syst. Evol. Microbiol.">
        <title>The Global Catalogue of Microorganisms (GCM) 10K type strain sequencing project: providing services to taxonomists for standard genome sequencing and annotation.</title>
        <authorList>
            <consortium name="The Broad Institute Genomics Platform"/>
            <consortium name="The Broad Institute Genome Sequencing Center for Infectious Disease"/>
            <person name="Wu L."/>
            <person name="Ma J."/>
        </authorList>
    </citation>
    <scope>NUCLEOTIDE SEQUENCE [LARGE SCALE GENOMIC DNA]</scope>
    <source>
        <strain evidence="2">ICMP 19515</strain>
    </source>
</reference>
<organism evidence="1 2">
    <name type="scientific">Mesorhizobium cantuariense</name>
    <dbReference type="NCBI Taxonomy" id="1300275"/>
    <lineage>
        <taxon>Bacteria</taxon>
        <taxon>Pseudomonadati</taxon>
        <taxon>Pseudomonadota</taxon>
        <taxon>Alphaproteobacteria</taxon>
        <taxon>Hyphomicrobiales</taxon>
        <taxon>Phyllobacteriaceae</taxon>
        <taxon>Mesorhizobium</taxon>
    </lineage>
</organism>
<name>A0ABV7MQT9_9HYPH</name>
<gene>
    <name evidence="1" type="ORF">ACFOJ9_19045</name>
</gene>
<protein>
    <recommendedName>
        <fullName evidence="3">4Fe-4S ferredoxin-type domain-containing protein</fullName>
    </recommendedName>
</protein>
<comment type="caution">
    <text evidence="1">The sequence shown here is derived from an EMBL/GenBank/DDBJ whole genome shotgun (WGS) entry which is preliminary data.</text>
</comment>
<evidence type="ECO:0000313" key="1">
    <source>
        <dbReference type="EMBL" id="MFC3323842.1"/>
    </source>
</evidence>
<evidence type="ECO:0008006" key="3">
    <source>
        <dbReference type="Google" id="ProtNLM"/>
    </source>
</evidence>